<feature type="region of interest" description="Disordered" evidence="8">
    <location>
        <begin position="53"/>
        <end position="146"/>
    </location>
</feature>
<dbReference type="GO" id="GO:0000712">
    <property type="term" value="P:resolution of meiotic recombination intermediates"/>
    <property type="evidence" value="ECO:0007669"/>
    <property type="project" value="TreeGrafter"/>
</dbReference>
<evidence type="ECO:0000256" key="4">
    <source>
        <dbReference type="ARBA" id="ARBA00023172"/>
    </source>
</evidence>
<dbReference type="GO" id="GO:0033557">
    <property type="term" value="C:Slx1-Slx4 complex"/>
    <property type="evidence" value="ECO:0007669"/>
    <property type="project" value="InterPro"/>
</dbReference>
<evidence type="ECO:0000256" key="8">
    <source>
        <dbReference type="SAM" id="MobiDB-lite"/>
    </source>
</evidence>
<dbReference type="AlphaFoldDB" id="A0A1D1VJA8"/>
<dbReference type="PANTHER" id="PTHR21541:SF3">
    <property type="entry name" value="STRUCTURE-SPECIFIC ENDONUCLEASE SUBUNIT SLX4"/>
    <property type="match status" value="1"/>
</dbReference>
<evidence type="ECO:0000313" key="9">
    <source>
        <dbReference type="EMBL" id="GAV00183.1"/>
    </source>
</evidence>
<comment type="subcellular location">
    <subcellularLocation>
        <location evidence="1">Nucleus</location>
    </subcellularLocation>
</comment>
<evidence type="ECO:0000256" key="7">
    <source>
        <dbReference type="ARBA" id="ARBA00029496"/>
    </source>
</evidence>
<evidence type="ECO:0000313" key="10">
    <source>
        <dbReference type="Proteomes" id="UP000186922"/>
    </source>
</evidence>
<organism evidence="9 10">
    <name type="scientific">Ramazzottius varieornatus</name>
    <name type="common">Water bear</name>
    <name type="synonym">Tardigrade</name>
    <dbReference type="NCBI Taxonomy" id="947166"/>
    <lineage>
        <taxon>Eukaryota</taxon>
        <taxon>Metazoa</taxon>
        <taxon>Ecdysozoa</taxon>
        <taxon>Tardigrada</taxon>
        <taxon>Eutardigrada</taxon>
        <taxon>Parachela</taxon>
        <taxon>Hypsibioidea</taxon>
        <taxon>Ramazzottiidae</taxon>
        <taxon>Ramazzottius</taxon>
    </lineage>
</organism>
<feature type="compositionally biased region" description="Basic residues" evidence="8">
    <location>
        <begin position="56"/>
        <end position="85"/>
    </location>
</feature>
<dbReference type="InterPro" id="IPR018574">
    <property type="entry name" value="Structure-sp_endonuc_su_Slx4"/>
</dbReference>
<dbReference type="Pfam" id="PF09494">
    <property type="entry name" value="Slx4"/>
    <property type="match status" value="1"/>
</dbReference>
<dbReference type="GO" id="GO:0006281">
    <property type="term" value="P:DNA repair"/>
    <property type="evidence" value="ECO:0007669"/>
    <property type="project" value="UniProtKB-KW"/>
</dbReference>
<keyword evidence="3" id="KW-0227">DNA damage</keyword>
<comment type="caution">
    <text evidence="9">The sequence shown here is derived from an EMBL/GenBank/DDBJ whole genome shotgun (WGS) entry which is preliminary data.</text>
</comment>
<proteinExistence type="inferred from homology"/>
<evidence type="ECO:0000256" key="2">
    <source>
        <dbReference type="ARBA" id="ARBA00006661"/>
    </source>
</evidence>
<dbReference type="OrthoDB" id="5576441at2759"/>
<dbReference type="Proteomes" id="UP000186922">
    <property type="component" value="Unassembled WGS sequence"/>
</dbReference>
<keyword evidence="6" id="KW-0539">Nucleus</keyword>
<protein>
    <recommendedName>
        <fullName evidence="7">Structure-specific endonuclease subunit SLX4</fullName>
    </recommendedName>
</protein>
<evidence type="ECO:0000256" key="1">
    <source>
        <dbReference type="ARBA" id="ARBA00004123"/>
    </source>
</evidence>
<evidence type="ECO:0000256" key="3">
    <source>
        <dbReference type="ARBA" id="ARBA00022763"/>
    </source>
</evidence>
<keyword evidence="10" id="KW-1185">Reference proteome</keyword>
<keyword evidence="5" id="KW-0234">DNA repair</keyword>
<dbReference type="EMBL" id="BDGG01000006">
    <property type="protein sequence ID" value="GAV00183.1"/>
    <property type="molecule type" value="Genomic_DNA"/>
</dbReference>
<accession>A0A1D1VJA8</accession>
<reference evidence="9 10" key="1">
    <citation type="journal article" date="2016" name="Nat. Commun.">
        <title>Extremotolerant tardigrade genome and improved radiotolerance of human cultured cells by tardigrade-unique protein.</title>
        <authorList>
            <person name="Hashimoto T."/>
            <person name="Horikawa D.D."/>
            <person name="Saito Y."/>
            <person name="Kuwahara H."/>
            <person name="Kozuka-Hata H."/>
            <person name="Shin-I T."/>
            <person name="Minakuchi Y."/>
            <person name="Ohishi K."/>
            <person name="Motoyama A."/>
            <person name="Aizu T."/>
            <person name="Enomoto A."/>
            <person name="Kondo K."/>
            <person name="Tanaka S."/>
            <person name="Hara Y."/>
            <person name="Koshikawa S."/>
            <person name="Sagara H."/>
            <person name="Miura T."/>
            <person name="Yokobori S."/>
            <person name="Miyagawa K."/>
            <person name="Suzuki Y."/>
            <person name="Kubo T."/>
            <person name="Oyama M."/>
            <person name="Kohara Y."/>
            <person name="Fujiyama A."/>
            <person name="Arakawa K."/>
            <person name="Katayama T."/>
            <person name="Toyoda A."/>
            <person name="Kunieda T."/>
        </authorList>
    </citation>
    <scope>NUCLEOTIDE SEQUENCE [LARGE SCALE GENOMIC DNA]</scope>
    <source>
        <strain evidence="9 10">YOKOZUNA-1</strain>
    </source>
</reference>
<keyword evidence="4" id="KW-0233">DNA recombination</keyword>
<dbReference type="STRING" id="947166.A0A1D1VJA8"/>
<sequence>MSEDEAVVDQYLEEIACLSKDELDRRLGKFGVKPLPKAQAVAFLQYVYRVKGMKSPGKKRATKSKKKKTPRKNTPKKYTKAKKPRTAMEAKDQPDNAPSTSTAAVADLPSGHQEALPKQKRKSKGDDYKVKLLNSSSDDEREEAESITINTQDVMDIPVEELEEGSDSAPRPKVVLRRLRTAEEVDAFMMQYILDRPDLHERILQYETVYLKPLLKQLKEEEGVVPKADLLMDFFDAKTICFSQHNAEKPRQWGGSKDKKRRKR</sequence>
<gene>
    <name evidence="9" type="primary">RvY_11068</name>
    <name evidence="9" type="synonym">RvY_11068.1</name>
    <name evidence="9" type="synonym">RvY_11068.2</name>
    <name evidence="9" type="ORF">RvY_11068-1</name>
</gene>
<evidence type="ECO:0000256" key="5">
    <source>
        <dbReference type="ARBA" id="ARBA00023204"/>
    </source>
</evidence>
<name>A0A1D1VJA8_RAMVA</name>
<dbReference type="GO" id="GO:0006260">
    <property type="term" value="P:DNA replication"/>
    <property type="evidence" value="ECO:0007669"/>
    <property type="project" value="InterPro"/>
</dbReference>
<dbReference type="PANTHER" id="PTHR21541">
    <property type="entry name" value="BTB POZ DOMAIN CONTAINING 12"/>
    <property type="match status" value="1"/>
</dbReference>
<evidence type="ECO:0000256" key="6">
    <source>
        <dbReference type="ARBA" id="ARBA00023242"/>
    </source>
</evidence>
<comment type="similarity">
    <text evidence="2">Belongs to the SLX4 family.</text>
</comment>